<evidence type="ECO:0000256" key="1">
    <source>
        <dbReference type="SAM" id="SignalP"/>
    </source>
</evidence>
<dbReference type="Pfam" id="PF12098">
    <property type="entry name" value="DUF3574"/>
    <property type="match status" value="1"/>
</dbReference>
<evidence type="ECO:0000313" key="2">
    <source>
        <dbReference type="EMBL" id="BAK35801.1"/>
    </source>
</evidence>
<dbReference type="HOGENOM" id="CLU_122289_1_0_11"/>
<protein>
    <recommendedName>
        <fullName evidence="4">DUF3574 domain-containing protein</fullName>
    </recommendedName>
</protein>
<sequence length="180" mass="19207">MPTSTPQPRTRAGHRAAIGMATAALVATGLAGTAVIAAADDSSRVRPEPTMTALAPAGTAVPTIAPTSAPPIGERFARTELFFGTEKPGPDVTDRQFKAFVDRVVTPRFPDGLTQYDASGQFRDSSGRIVKEQSKVIVLLYPIADAGPSTVMIEEIRDIYEKAFDQESVLRADSVELVDF</sequence>
<keyword evidence="1" id="KW-0732">Signal</keyword>
<organism evidence="2 3">
    <name type="scientific">Microlunatus phosphovorus (strain ATCC 700054 / DSM 10555 / JCM 9379 / NBRC 101784 / NCIMB 13414 / VKM Ac-1990 / NM-1)</name>
    <dbReference type="NCBI Taxonomy" id="1032480"/>
    <lineage>
        <taxon>Bacteria</taxon>
        <taxon>Bacillati</taxon>
        <taxon>Actinomycetota</taxon>
        <taxon>Actinomycetes</taxon>
        <taxon>Propionibacteriales</taxon>
        <taxon>Propionibacteriaceae</taxon>
        <taxon>Microlunatus</taxon>
    </lineage>
</organism>
<dbReference type="EMBL" id="AP012204">
    <property type="protein sequence ID" value="BAK35801.1"/>
    <property type="molecule type" value="Genomic_DNA"/>
</dbReference>
<accession>F5XID2</accession>
<gene>
    <name evidence="2" type="ordered locus">MLP_27870</name>
</gene>
<evidence type="ECO:0008006" key="4">
    <source>
        <dbReference type="Google" id="ProtNLM"/>
    </source>
</evidence>
<dbReference type="eggNOG" id="COG2913">
    <property type="taxonomic scope" value="Bacteria"/>
</dbReference>
<dbReference type="STRING" id="1032480.MLP_27870"/>
<feature type="signal peptide" evidence="1">
    <location>
        <begin position="1"/>
        <end position="39"/>
    </location>
</feature>
<dbReference type="AlphaFoldDB" id="F5XID2"/>
<reference evidence="2 3" key="1">
    <citation type="submission" date="2011-05" db="EMBL/GenBank/DDBJ databases">
        <title>Whole genome sequence of Microlunatus phosphovorus NM-1.</title>
        <authorList>
            <person name="Hosoyama A."/>
            <person name="Sasaki K."/>
            <person name="Harada T."/>
            <person name="Igarashi R."/>
            <person name="Kawakoshi A."/>
            <person name="Sasagawa M."/>
            <person name="Fukada J."/>
            <person name="Nakamura S."/>
            <person name="Katano Y."/>
            <person name="Hanada S."/>
            <person name="Kamagata Y."/>
            <person name="Nakamura N."/>
            <person name="Yamazaki S."/>
            <person name="Fujita N."/>
        </authorList>
    </citation>
    <scope>NUCLEOTIDE SEQUENCE [LARGE SCALE GENOMIC DNA]</scope>
    <source>
        <strain evidence="3">ATCC 700054 / DSM 10555 / JCM 9379 / NBRC 101784 / NCIMB 13414 / VKM Ac-1990 / NM-1</strain>
    </source>
</reference>
<dbReference type="Proteomes" id="UP000007947">
    <property type="component" value="Chromosome"/>
</dbReference>
<keyword evidence="3" id="KW-1185">Reference proteome</keyword>
<dbReference type="RefSeq" id="WP_013863670.1">
    <property type="nucleotide sequence ID" value="NC_015635.1"/>
</dbReference>
<dbReference type="InterPro" id="IPR021957">
    <property type="entry name" value="DUF3574"/>
</dbReference>
<feature type="chain" id="PRO_5003329178" description="DUF3574 domain-containing protein" evidence="1">
    <location>
        <begin position="40"/>
        <end position="180"/>
    </location>
</feature>
<name>F5XID2_MICPN</name>
<dbReference type="KEGG" id="mph:MLP_27870"/>
<dbReference type="OrthoDB" id="794286at2"/>
<evidence type="ECO:0000313" key="3">
    <source>
        <dbReference type="Proteomes" id="UP000007947"/>
    </source>
</evidence>
<proteinExistence type="predicted"/>